<evidence type="ECO:0000313" key="2">
    <source>
        <dbReference type="EMBL" id="TBT95035.1"/>
    </source>
</evidence>
<dbReference type="Proteomes" id="UP000291933">
    <property type="component" value="Unassembled WGS sequence"/>
</dbReference>
<reference evidence="2 3" key="1">
    <citation type="submission" date="2019-01" db="EMBL/GenBank/DDBJ databases">
        <title>Lactibacter flavus gen. nov., sp. nov., a novel bacterium of the family Propionibacteriaceae isolated from raw milk and dairy products.</title>
        <authorList>
            <person name="Huptas C."/>
            <person name="Wenning M."/>
            <person name="Breitenwieser F."/>
            <person name="Doll E."/>
            <person name="Von Neubeck M."/>
            <person name="Busse H.-J."/>
            <person name="Scherer S."/>
        </authorList>
    </citation>
    <scope>NUCLEOTIDE SEQUENCE [LARGE SCALE GENOMIC DNA]</scope>
    <source>
        <strain evidence="2 3">DSM 22130</strain>
    </source>
</reference>
<organism evidence="2 3">
    <name type="scientific">Propioniciclava tarda</name>
    <dbReference type="NCBI Taxonomy" id="433330"/>
    <lineage>
        <taxon>Bacteria</taxon>
        <taxon>Bacillati</taxon>
        <taxon>Actinomycetota</taxon>
        <taxon>Actinomycetes</taxon>
        <taxon>Propionibacteriales</taxon>
        <taxon>Propionibacteriaceae</taxon>
        <taxon>Propioniciclava</taxon>
    </lineage>
</organism>
<dbReference type="OrthoDB" id="3734314at2"/>
<sequence>MSDNEFQADEFQTPDAPADVTAEEIVDKADDKLTIDKIDKVTPNQLGDLAMKFASETAYAAAGFANLVADKAREFADKQREFADKQRATLAEAGEGDPGKAILEQFTAQVNKFVEELGHTYKDLADRGRDALAKAQAQAKSVAKDDAPGMFDLVDGAETAEPASTVAEDAIDEAEILDHEPLHVETTEVDERQES</sequence>
<name>A0A4Q9KLE0_PROTD</name>
<evidence type="ECO:0000313" key="3">
    <source>
        <dbReference type="Proteomes" id="UP000291933"/>
    </source>
</evidence>
<keyword evidence="3" id="KW-1185">Reference proteome</keyword>
<dbReference type="EMBL" id="SDMR01000007">
    <property type="protein sequence ID" value="TBT95035.1"/>
    <property type="molecule type" value="Genomic_DNA"/>
</dbReference>
<feature type="region of interest" description="Disordered" evidence="1">
    <location>
        <begin position="174"/>
        <end position="195"/>
    </location>
</feature>
<accession>A0A4Q9KLE0</accession>
<feature type="compositionally biased region" description="Basic and acidic residues" evidence="1">
    <location>
        <begin position="176"/>
        <end position="195"/>
    </location>
</feature>
<proteinExistence type="predicted"/>
<gene>
    <name evidence="2" type="ORF">ET996_07110</name>
</gene>
<protein>
    <submittedName>
        <fullName evidence="2">Uncharacterized protein</fullName>
    </submittedName>
</protein>
<evidence type="ECO:0000256" key="1">
    <source>
        <dbReference type="SAM" id="MobiDB-lite"/>
    </source>
</evidence>
<comment type="caution">
    <text evidence="2">The sequence shown here is derived from an EMBL/GenBank/DDBJ whole genome shotgun (WGS) entry which is preliminary data.</text>
</comment>
<dbReference type="RefSeq" id="WP_131171872.1">
    <property type="nucleotide sequence ID" value="NZ_FXTL01000006.1"/>
</dbReference>
<dbReference type="AlphaFoldDB" id="A0A4Q9KLE0"/>